<organism evidence="1 2">
    <name type="scientific">Hymenobacter defluvii</name>
    <dbReference type="NCBI Taxonomy" id="2054411"/>
    <lineage>
        <taxon>Bacteria</taxon>
        <taxon>Pseudomonadati</taxon>
        <taxon>Bacteroidota</taxon>
        <taxon>Cytophagia</taxon>
        <taxon>Cytophagales</taxon>
        <taxon>Hymenobacteraceae</taxon>
        <taxon>Hymenobacter</taxon>
    </lineage>
</organism>
<name>A0ABS3TH19_9BACT</name>
<sequence length="102" mass="11608">MTRKEVRAHGHRLHKQITSMYMSAEDLPEDNVKRITAIDELDKIKNELHELEIDLEAPSDALVDSEAGVPLLNKTSKNFHAIERGLNALHQELRDVVDRASE</sequence>
<evidence type="ECO:0000313" key="1">
    <source>
        <dbReference type="EMBL" id="MBO3272010.1"/>
    </source>
</evidence>
<keyword evidence="2" id="KW-1185">Reference proteome</keyword>
<protein>
    <submittedName>
        <fullName evidence="1">Uncharacterized protein</fullName>
    </submittedName>
</protein>
<reference evidence="1 2" key="1">
    <citation type="submission" date="2021-03" db="EMBL/GenBank/DDBJ databases">
        <authorList>
            <person name="Kim M.K."/>
        </authorList>
    </citation>
    <scope>NUCLEOTIDE SEQUENCE [LARGE SCALE GENOMIC DNA]</scope>
    <source>
        <strain evidence="1 2">BT507</strain>
    </source>
</reference>
<gene>
    <name evidence="1" type="ORF">J4D97_15225</name>
</gene>
<dbReference type="Proteomes" id="UP000670527">
    <property type="component" value="Unassembled WGS sequence"/>
</dbReference>
<comment type="caution">
    <text evidence="1">The sequence shown here is derived from an EMBL/GenBank/DDBJ whole genome shotgun (WGS) entry which is preliminary data.</text>
</comment>
<accession>A0ABS3TH19</accession>
<proteinExistence type="predicted"/>
<dbReference type="EMBL" id="JAGETX010000009">
    <property type="protein sequence ID" value="MBO3272010.1"/>
    <property type="molecule type" value="Genomic_DNA"/>
</dbReference>
<dbReference type="RefSeq" id="WP_208308287.1">
    <property type="nucleotide sequence ID" value="NZ_JAGETX010000009.1"/>
</dbReference>
<evidence type="ECO:0000313" key="2">
    <source>
        <dbReference type="Proteomes" id="UP000670527"/>
    </source>
</evidence>